<accession>A0A9W7BZ73</accession>
<feature type="coiled-coil region" evidence="1">
    <location>
        <begin position="417"/>
        <end position="493"/>
    </location>
</feature>
<protein>
    <submittedName>
        <fullName evidence="3">Uncharacterized protein</fullName>
    </submittedName>
</protein>
<evidence type="ECO:0000256" key="2">
    <source>
        <dbReference type="SAM" id="MobiDB-lite"/>
    </source>
</evidence>
<feature type="region of interest" description="Disordered" evidence="2">
    <location>
        <begin position="362"/>
        <end position="382"/>
    </location>
</feature>
<reference evidence="4" key="1">
    <citation type="journal article" date="2023" name="Commun. Biol.">
        <title>Genome analysis of Parmales, the sister group of diatoms, reveals the evolutionary specialization of diatoms from phago-mixotrophs to photoautotrophs.</title>
        <authorList>
            <person name="Ban H."/>
            <person name="Sato S."/>
            <person name="Yoshikawa S."/>
            <person name="Yamada K."/>
            <person name="Nakamura Y."/>
            <person name="Ichinomiya M."/>
            <person name="Sato N."/>
            <person name="Blanc-Mathieu R."/>
            <person name="Endo H."/>
            <person name="Kuwata A."/>
            <person name="Ogata H."/>
        </authorList>
    </citation>
    <scope>NUCLEOTIDE SEQUENCE [LARGE SCALE GENOMIC DNA]</scope>
    <source>
        <strain evidence="4">NIES 3701</strain>
    </source>
</reference>
<feature type="region of interest" description="Disordered" evidence="2">
    <location>
        <begin position="562"/>
        <end position="588"/>
    </location>
</feature>
<feature type="region of interest" description="Disordered" evidence="2">
    <location>
        <begin position="1"/>
        <end position="89"/>
    </location>
</feature>
<gene>
    <name evidence="3" type="ORF">TrST_g10793</name>
</gene>
<organism evidence="3 4">
    <name type="scientific">Triparma strigata</name>
    <dbReference type="NCBI Taxonomy" id="1606541"/>
    <lineage>
        <taxon>Eukaryota</taxon>
        <taxon>Sar</taxon>
        <taxon>Stramenopiles</taxon>
        <taxon>Ochrophyta</taxon>
        <taxon>Bolidophyceae</taxon>
        <taxon>Parmales</taxon>
        <taxon>Triparmaceae</taxon>
        <taxon>Triparma</taxon>
    </lineage>
</organism>
<keyword evidence="1" id="KW-0175">Coiled coil</keyword>
<feature type="compositionally biased region" description="Basic and acidic residues" evidence="2">
    <location>
        <begin position="562"/>
        <end position="575"/>
    </location>
</feature>
<feature type="compositionally biased region" description="Basic residues" evidence="2">
    <location>
        <begin position="9"/>
        <end position="22"/>
    </location>
</feature>
<comment type="caution">
    <text evidence="3">The sequence shown here is derived from an EMBL/GenBank/DDBJ whole genome shotgun (WGS) entry which is preliminary data.</text>
</comment>
<dbReference type="Proteomes" id="UP001165085">
    <property type="component" value="Unassembled WGS sequence"/>
</dbReference>
<evidence type="ECO:0000313" key="4">
    <source>
        <dbReference type="Proteomes" id="UP001165085"/>
    </source>
</evidence>
<sequence length="620" mass="69690">MQRQSPVKPKQKGKFRPKRKKKSDSPSPNPSPTPETGNAASPMEEESTNPARSSPAPRSSSSLPPPPGTKQPQARRAKGGKGQSKGMPRGQVVMGAMSQQEVNATTDLNPPVPPSSPVTVSVGDLEKWRKSFLNLIANPTSNDSHDINLEGLKNCPIGKSFFGEISLDKTYDLLYILTKNNPNQADDLDPDLDYEDLLPLFPIDLLKDESGKRIYAGNSVKYPLQEAPNNPKALSLDIKTRERLFYAWLKRFKSLGIETVWLCGVNFLGLKCGQEVLMGGICWIRWIHPSRFTRDDHKFFPPLFLQSLREENVGLLALAPTFFDDVCAALVKYFTGVDNYPALAHLQKGARDDLDFDLVDDPKEEEEGEEEKEKEEEVDPDDYFMEKGKSIMDEEDEEEDEVDESKLVEVLGPTEWLTKELEQLKAIQNENEEEDAALDPENNEEKMKQISVRAKKMELVILEVEAEAKRELRELAEENVDAHEVEARAKMKEIGAGNLGDAEVEKMASEQAENLMMNYEDDLTLEQALKAKRKEIEEEDAALDPENIKEKMKQISVRAEKMQKEEAERAERSVDLDGGGGSNLKISSISSTSMNMIKVRGGNDEDEAKSKLEELRRYVF</sequence>
<name>A0A9W7BZ73_9STRA</name>
<evidence type="ECO:0000256" key="1">
    <source>
        <dbReference type="SAM" id="Coils"/>
    </source>
</evidence>
<dbReference type="EMBL" id="BRXY01000552">
    <property type="protein sequence ID" value="GMH99614.1"/>
    <property type="molecule type" value="Genomic_DNA"/>
</dbReference>
<proteinExistence type="predicted"/>
<evidence type="ECO:0000313" key="3">
    <source>
        <dbReference type="EMBL" id="GMH99614.1"/>
    </source>
</evidence>
<keyword evidence="4" id="KW-1185">Reference proteome</keyword>
<feature type="compositionally biased region" description="Low complexity" evidence="2">
    <location>
        <begin position="50"/>
        <end position="62"/>
    </location>
</feature>
<dbReference type="AlphaFoldDB" id="A0A9W7BZ73"/>